<proteinExistence type="predicted"/>
<evidence type="ECO:0000313" key="2">
    <source>
        <dbReference type="Proteomes" id="UP000298327"/>
    </source>
</evidence>
<evidence type="ECO:0000313" key="1">
    <source>
        <dbReference type="EMBL" id="TFY50281.1"/>
    </source>
</evidence>
<sequence>MGTKDSRAHSRKHLEHEIVSLASRLQPSDVPWTVFTAHLIFITFPPSEMPLHIHFNISLPSITPSLPSTSSQLSYLSTSCATFTATPHCLRAQTWRLRVDSCPPSLPSLHTLNLKCVTPLDLEPTDLLQMRSASTPKLRTLDLDDLQLPWTLPLFRGLAHLYVQERRHYIVIDFQTFYDVLAACPELESLRLDFTGPNPSKSQSDTLPTPILLPKLCRLELIDLMPASTTLVMHIIAKIPATATLNISWAYHNFGAFSFDSSGPGTGKIRIYGEGMTDPQVLELLSYLPSVNTACYASSMRSRDEVLDHLLAMLGSLDMRQLKTLVMEEVYLSVIVEALHQRIGDDKILADLGISCLQSTPDTPGW</sequence>
<dbReference type="SUPFAM" id="SSF52047">
    <property type="entry name" value="RNI-like"/>
    <property type="match status" value="1"/>
</dbReference>
<dbReference type="EMBL" id="SEOQ01001905">
    <property type="protein sequence ID" value="TFY50281.1"/>
    <property type="molecule type" value="Genomic_DNA"/>
</dbReference>
<dbReference type="AlphaFoldDB" id="A0A4Y9XM62"/>
<organism evidence="1 2">
    <name type="scientific">Dentipellis fragilis</name>
    <dbReference type="NCBI Taxonomy" id="205917"/>
    <lineage>
        <taxon>Eukaryota</taxon>
        <taxon>Fungi</taxon>
        <taxon>Dikarya</taxon>
        <taxon>Basidiomycota</taxon>
        <taxon>Agaricomycotina</taxon>
        <taxon>Agaricomycetes</taxon>
        <taxon>Russulales</taxon>
        <taxon>Hericiaceae</taxon>
        <taxon>Dentipellis</taxon>
    </lineage>
</organism>
<gene>
    <name evidence="1" type="ORF">EVG20_g11612</name>
</gene>
<dbReference type="OrthoDB" id="3226575at2759"/>
<dbReference type="Proteomes" id="UP000298327">
    <property type="component" value="Unassembled WGS sequence"/>
</dbReference>
<evidence type="ECO:0008006" key="3">
    <source>
        <dbReference type="Google" id="ProtNLM"/>
    </source>
</evidence>
<name>A0A4Y9XM62_9AGAM</name>
<dbReference type="InterPro" id="IPR032675">
    <property type="entry name" value="LRR_dom_sf"/>
</dbReference>
<protein>
    <recommendedName>
        <fullName evidence="3">F-box domain-containing protein</fullName>
    </recommendedName>
</protein>
<reference evidence="1 2" key="1">
    <citation type="submission" date="2019-02" db="EMBL/GenBank/DDBJ databases">
        <title>Genome sequencing of the rare red list fungi Dentipellis fragilis.</title>
        <authorList>
            <person name="Buettner E."/>
            <person name="Kellner H."/>
        </authorList>
    </citation>
    <scope>NUCLEOTIDE SEQUENCE [LARGE SCALE GENOMIC DNA]</scope>
    <source>
        <strain evidence="1 2">DSM 105465</strain>
    </source>
</reference>
<keyword evidence="2" id="KW-1185">Reference proteome</keyword>
<comment type="caution">
    <text evidence="1">The sequence shown here is derived from an EMBL/GenBank/DDBJ whole genome shotgun (WGS) entry which is preliminary data.</text>
</comment>
<dbReference type="Gene3D" id="3.80.10.10">
    <property type="entry name" value="Ribonuclease Inhibitor"/>
    <property type="match status" value="1"/>
</dbReference>
<accession>A0A4Y9XM62</accession>